<evidence type="ECO:0000256" key="2">
    <source>
        <dbReference type="ARBA" id="ARBA00022737"/>
    </source>
</evidence>
<dbReference type="PANTHER" id="PTHR11227">
    <property type="entry name" value="WD-REPEAT PROTEIN INTERACTING WITH PHOSPHOINOSIDES WIPI -RELATED"/>
    <property type="match status" value="1"/>
</dbReference>
<reference evidence="6" key="1">
    <citation type="submission" date="2019-12" db="UniProtKB">
        <authorList>
            <consortium name="WormBaseParasite"/>
        </authorList>
    </citation>
    <scope>IDENTIFICATION</scope>
</reference>
<name>A0A5S6QT76_TRIMR</name>
<dbReference type="AlphaFoldDB" id="A0A5S6QT76"/>
<evidence type="ECO:0000256" key="3">
    <source>
        <dbReference type="ARBA" id="ARBA00023006"/>
    </source>
</evidence>
<evidence type="ECO:0000256" key="1">
    <source>
        <dbReference type="ARBA" id="ARBA00022574"/>
    </source>
</evidence>
<dbReference type="Pfam" id="PF21032">
    <property type="entry name" value="PROPPIN"/>
    <property type="match status" value="1"/>
</dbReference>
<dbReference type="WBParaSite" id="TMUE_2000010576.1">
    <property type="protein sequence ID" value="TMUE_2000010576.1"/>
    <property type="gene ID" value="WBGene00289072"/>
</dbReference>
<sequence length="399" mass="43423">MAPTVRCVNFNDLQDAFVCGLDGGLRVYNSDPLVELASLDQEVTGSVKLCVMLHRSSLIALVGGGPRQKFSDHSVMIWDDDKKCFVAEFAFPSEVLGLKMSHAKFVVVLRKQVHVFSFPGTPTKLVSLETRENPHGLCALSADLTMEYLVFPGYRTGSAQLTNLKLLSRSSSASPSVINAHDSELACISLNCQGSLLATASERGTLIRIFSTQKKTKLLEVRRGCDPASIYSIRFNSESSFISVTSDKGTVHVFAVKDPSLNRRSTFHKVGIMGAYVESLWATAKYSFNSDSQCFCGFGRGSTLIVVSIDGSYHKLAYNINVTRDELSTAVADCNFVSCPGSGLPPMRMQTSKSSSSDGDANQMSPLIGEQCCEPVDKPAEEVVKSTLIVSESMWNKFL</sequence>
<keyword evidence="1" id="KW-0853">WD repeat</keyword>
<comment type="similarity">
    <text evidence="4">Belongs to the WD repeat PROPPIN family.</text>
</comment>
<dbReference type="SMART" id="SM00320">
    <property type="entry name" value="WD40"/>
    <property type="match status" value="2"/>
</dbReference>
<evidence type="ECO:0000313" key="6">
    <source>
        <dbReference type="WBParaSite" id="TMUE_2000010576.1"/>
    </source>
</evidence>
<dbReference type="InterPro" id="IPR048720">
    <property type="entry name" value="PROPPIN"/>
</dbReference>
<keyword evidence="2" id="KW-0677">Repeat</keyword>
<proteinExistence type="inferred from homology"/>
<evidence type="ECO:0000313" key="5">
    <source>
        <dbReference type="Proteomes" id="UP000046395"/>
    </source>
</evidence>
<organism evidence="5 6">
    <name type="scientific">Trichuris muris</name>
    <name type="common">Mouse whipworm</name>
    <dbReference type="NCBI Taxonomy" id="70415"/>
    <lineage>
        <taxon>Eukaryota</taxon>
        <taxon>Metazoa</taxon>
        <taxon>Ecdysozoa</taxon>
        <taxon>Nematoda</taxon>
        <taxon>Enoplea</taxon>
        <taxon>Dorylaimia</taxon>
        <taxon>Trichinellida</taxon>
        <taxon>Trichuridae</taxon>
        <taxon>Trichuris</taxon>
    </lineage>
</organism>
<protein>
    <submittedName>
        <fullName evidence="6">WD repeat domain phosphoinositide-interacting protein 4</fullName>
    </submittedName>
</protein>
<evidence type="ECO:0000256" key="4">
    <source>
        <dbReference type="ARBA" id="ARBA00025740"/>
    </source>
</evidence>
<dbReference type="SUPFAM" id="SSF50978">
    <property type="entry name" value="WD40 repeat-like"/>
    <property type="match status" value="1"/>
</dbReference>
<dbReference type="InterPro" id="IPR001680">
    <property type="entry name" value="WD40_rpt"/>
</dbReference>
<accession>A0A5S6QT76</accession>
<dbReference type="Gene3D" id="2.130.10.10">
    <property type="entry name" value="YVTN repeat-like/Quinoprotein amine dehydrogenase"/>
    <property type="match status" value="1"/>
</dbReference>
<dbReference type="STRING" id="70415.A0A5S6QT76"/>
<dbReference type="GO" id="GO:0006914">
    <property type="term" value="P:autophagy"/>
    <property type="evidence" value="ECO:0007669"/>
    <property type="project" value="UniProtKB-KW"/>
</dbReference>
<dbReference type="GO" id="GO:0005737">
    <property type="term" value="C:cytoplasm"/>
    <property type="evidence" value="ECO:0007669"/>
    <property type="project" value="UniProtKB-ARBA"/>
</dbReference>
<keyword evidence="5" id="KW-1185">Reference proteome</keyword>
<dbReference type="Proteomes" id="UP000046395">
    <property type="component" value="Unassembled WGS sequence"/>
</dbReference>
<dbReference type="InterPro" id="IPR015943">
    <property type="entry name" value="WD40/YVTN_repeat-like_dom_sf"/>
</dbReference>
<dbReference type="InterPro" id="IPR036322">
    <property type="entry name" value="WD40_repeat_dom_sf"/>
</dbReference>
<keyword evidence="3" id="KW-0072">Autophagy</keyword>